<dbReference type="PANTHER" id="PTHR39329">
    <property type="entry name" value="ETHANOLAMINE AMMONIA-LYASE HEAVY CHAIN"/>
    <property type="match status" value="1"/>
</dbReference>
<feature type="binding site" evidence="9">
    <location>
        <position position="194"/>
    </location>
    <ligand>
        <name>adenosylcob(III)alamin</name>
        <dbReference type="ChEBI" id="CHEBI:18408"/>
    </ligand>
</feature>
<sequence length="454" mass="49881">MILKTNLFGHTYQFKSITDVLAKANEEKSGDRLAGVAAESAEERVAAKVVLSKMTLGDLRNNPVVPYETDEVTRIIQDQVNERIHDSIKNWTVEELREWILDHKTTDADIKRVARGLTSEIIAAVTKLMSNLDLIYGAKKIRVIAHANTTIGLPGTFSARLQPNHPTDDPDGILASLMEGLTYGIGDAVIGLNPVDDSTDSVVRLLNKFEEFRSKWDVPTQTCVLAHVKTQMEAMRRGAPTGLVFQSIAGSEKGNTAFGFDGATIEEARQLALQSGAATGPNVMYFETGQGSELSSDAHFGVDQVTMEARCYGFAKKFDPFLVNTVVGFIGPEYLYDSKQVIRAGLEDHFMGKLTGISMGCDVCYTNHMKADQNDVENLSVLLTAAGCNFIMGIPHGDDVMLNYQTTGYHETATLRELFGLKPIKEFDQWMEKMGFSENGKLTSRAGDASIFLK</sequence>
<comment type="pathway">
    <text evidence="9">Amine and polyamine degradation; ethanolamine degradation.</text>
</comment>
<dbReference type="PIRSF" id="PIRSF018788">
    <property type="entry name" value="EutB"/>
    <property type="match status" value="1"/>
</dbReference>
<keyword evidence="3 9" id="KW-0170">Cobalt</keyword>
<dbReference type="Gene3D" id="2.30.170.30">
    <property type="entry name" value="ethanolamine ammonia-lyase heavy chain domain like"/>
    <property type="match status" value="1"/>
</dbReference>
<gene>
    <name evidence="9" type="primary">eutB</name>
    <name evidence="11" type="ORF">AFZ32_02175</name>
    <name evidence="10" type="ORF">HB853_12165</name>
</gene>
<evidence type="ECO:0000256" key="7">
    <source>
        <dbReference type="ARBA" id="ARBA00067005"/>
    </source>
</evidence>
<keyword evidence="1 9" id="KW-0846">Cobalamin</keyword>
<keyword evidence="2 9" id="KW-0456">Lyase</keyword>
<comment type="caution">
    <text evidence="10">The sequence shown here is derived from an EMBL/GenBank/DDBJ whole genome shotgun (WGS) entry which is preliminary data.</text>
</comment>
<comment type="subunit">
    <text evidence="6 9">The basic unit is a heterodimer which dimerizes to form tetramers. The heterotetramers trimerize; 6 large subunits form a core ring with 6 small subunits projecting outwards.</text>
</comment>
<dbReference type="GO" id="GO:0006520">
    <property type="term" value="P:amino acid metabolic process"/>
    <property type="evidence" value="ECO:0007669"/>
    <property type="project" value="InterPro"/>
</dbReference>
<evidence type="ECO:0000256" key="8">
    <source>
        <dbReference type="ARBA" id="ARBA00074968"/>
    </source>
</evidence>
<protein>
    <recommendedName>
        <fullName evidence="8 9">Ethanolamine ammonia-lyase large subunit</fullName>
        <shortName evidence="9">EAL large subunit</shortName>
        <ecNumber evidence="7 9">4.3.1.7</ecNumber>
    </recommendedName>
</protein>
<evidence type="ECO:0000256" key="9">
    <source>
        <dbReference type="HAMAP-Rule" id="MF_00861"/>
    </source>
</evidence>
<feature type="binding site" evidence="9">
    <location>
        <position position="362"/>
    </location>
    <ligand>
        <name>substrate</name>
    </ligand>
</feature>
<dbReference type="GO" id="GO:0031419">
    <property type="term" value="F:cobalamin binding"/>
    <property type="evidence" value="ECO:0007669"/>
    <property type="project" value="UniProtKB-UniRule"/>
</dbReference>
<feature type="binding site" evidence="9">
    <location>
        <position position="246"/>
    </location>
    <ligand>
        <name>adenosylcob(III)alamin</name>
        <dbReference type="ChEBI" id="CHEBI:18408"/>
    </ligand>
</feature>
<dbReference type="InterPro" id="IPR010628">
    <property type="entry name" value="EutB"/>
</dbReference>
<dbReference type="EMBL" id="JAAROP010000016">
    <property type="protein sequence ID" value="MBC1323683.1"/>
    <property type="molecule type" value="Genomic_DNA"/>
</dbReference>
<dbReference type="Proteomes" id="UP000522007">
    <property type="component" value="Unassembled WGS sequence"/>
</dbReference>
<comment type="catalytic activity">
    <reaction evidence="5 9">
        <text>ethanolamine = acetaldehyde + NH4(+)</text>
        <dbReference type="Rhea" id="RHEA:15313"/>
        <dbReference type="ChEBI" id="CHEBI:15343"/>
        <dbReference type="ChEBI" id="CHEBI:28938"/>
        <dbReference type="ChEBI" id="CHEBI:57603"/>
        <dbReference type="EC" id="4.3.1.7"/>
    </reaction>
</comment>
<dbReference type="GO" id="GO:0046336">
    <property type="term" value="P:ethanolamine catabolic process"/>
    <property type="evidence" value="ECO:0007669"/>
    <property type="project" value="UniProtKB-UniRule"/>
</dbReference>
<dbReference type="NCBIfam" id="NF011649">
    <property type="entry name" value="PRK15067.1"/>
    <property type="match status" value="1"/>
</dbReference>
<evidence type="ECO:0000256" key="5">
    <source>
        <dbReference type="ARBA" id="ARBA00052081"/>
    </source>
</evidence>
<evidence type="ECO:0000256" key="4">
    <source>
        <dbReference type="ARBA" id="ARBA00024446"/>
    </source>
</evidence>
<dbReference type="GO" id="GO:0009350">
    <property type="term" value="C:ethanolamine ammonia-lyase complex"/>
    <property type="evidence" value="ECO:0007669"/>
    <property type="project" value="UniProtKB-UniRule"/>
</dbReference>
<feature type="binding site" evidence="9">
    <location>
        <position position="287"/>
    </location>
    <ligand>
        <name>substrate</name>
    </ligand>
</feature>
<dbReference type="FunFam" id="1.10.220.70:FF:000001">
    <property type="entry name" value="Ethanolamine ammonia-lyase heavy chain"/>
    <property type="match status" value="1"/>
</dbReference>
<feature type="binding site" evidence="9">
    <location>
        <begin position="160"/>
        <end position="162"/>
    </location>
    <ligand>
        <name>substrate</name>
    </ligand>
</feature>
<dbReference type="PANTHER" id="PTHR39329:SF1">
    <property type="entry name" value="ETHANOLAMINE AMMONIA-LYASE LARGE SUBUNIT"/>
    <property type="match status" value="1"/>
</dbReference>
<dbReference type="UniPathway" id="UPA00560"/>
<evidence type="ECO:0000256" key="3">
    <source>
        <dbReference type="ARBA" id="ARBA00023285"/>
    </source>
</evidence>
<evidence type="ECO:0000313" key="11">
    <source>
        <dbReference type="EMBL" id="PDK42655.1"/>
    </source>
</evidence>
<evidence type="ECO:0000256" key="6">
    <source>
        <dbReference type="ARBA" id="ARBA00063342"/>
    </source>
</evidence>
<dbReference type="GO" id="GO:0008851">
    <property type="term" value="F:ethanolamine ammonia-lyase activity"/>
    <property type="evidence" value="ECO:0007669"/>
    <property type="project" value="UniProtKB-UniRule"/>
</dbReference>
<evidence type="ECO:0000256" key="2">
    <source>
        <dbReference type="ARBA" id="ARBA00023239"/>
    </source>
</evidence>
<dbReference type="GO" id="GO:0005829">
    <property type="term" value="C:cytosol"/>
    <property type="evidence" value="ECO:0007669"/>
    <property type="project" value="TreeGrafter"/>
</dbReference>
<keyword evidence="4 9" id="KW-1283">Bacterial microcompartment</keyword>
<dbReference type="EC" id="4.3.1.7" evidence="7 9"/>
<feature type="binding site" evidence="9">
    <location>
        <position position="295"/>
    </location>
    <ligand>
        <name>adenosylcob(III)alamin</name>
        <dbReference type="ChEBI" id="CHEBI:18408"/>
    </ligand>
</feature>
<dbReference type="Gene3D" id="3.20.20.70">
    <property type="entry name" value="Aldolase class I"/>
    <property type="match status" value="1"/>
</dbReference>
<dbReference type="Proteomes" id="UP000219632">
    <property type="component" value="Unassembled WGS sequence"/>
</dbReference>
<evidence type="ECO:0000313" key="12">
    <source>
        <dbReference type="Proteomes" id="UP000219632"/>
    </source>
</evidence>
<dbReference type="InterPro" id="IPR044941">
    <property type="entry name" value="EutB_N_sf"/>
</dbReference>
<evidence type="ECO:0000313" key="10">
    <source>
        <dbReference type="EMBL" id="MBC1323683.1"/>
    </source>
</evidence>
<dbReference type="EMBL" id="NYPG01000001">
    <property type="protein sequence ID" value="PDK42655.1"/>
    <property type="molecule type" value="Genomic_DNA"/>
</dbReference>
<keyword evidence="12" id="KW-1185">Reference proteome</keyword>
<accession>A0A7X0W6J3</accession>
<dbReference type="RefSeq" id="WP_003761786.1">
    <property type="nucleotide sequence ID" value="NZ_CP122330.1"/>
</dbReference>
<comment type="subcellular location">
    <subcellularLocation>
        <location evidence="9">Bacterial microcompartment</location>
    </subcellularLocation>
</comment>
<dbReference type="InterPro" id="IPR013785">
    <property type="entry name" value="Aldolase_TIM"/>
</dbReference>
<dbReference type="InterPro" id="IPR044939">
    <property type="entry name" value="EutB_dom_2_sf"/>
</dbReference>
<dbReference type="HAMAP" id="MF_00861">
    <property type="entry name" value="EutB"/>
    <property type="match status" value="1"/>
</dbReference>
<dbReference type="GO" id="GO:0031471">
    <property type="term" value="C:ethanolamine degradation polyhedral organelle"/>
    <property type="evidence" value="ECO:0007669"/>
    <property type="project" value="UniProtKB-UniRule"/>
</dbReference>
<feature type="binding site" evidence="9">
    <location>
        <position position="193"/>
    </location>
    <ligand>
        <name>substrate</name>
    </ligand>
</feature>
<comment type="function">
    <text evidence="9">Catalyzes the deamination of various vicinal amino-alcohols to oxo compounds. Allows this organism to utilize ethanolamine as the sole source of nitrogen and carbon in the presence of vitamin B12.</text>
</comment>
<reference evidence="10 13" key="2">
    <citation type="submission" date="2020-03" db="EMBL/GenBank/DDBJ databases">
        <title>Soil Listeria distribution.</title>
        <authorList>
            <person name="Liao J."/>
            <person name="Wiedmann M."/>
        </authorList>
    </citation>
    <scope>NUCLEOTIDE SEQUENCE [LARGE SCALE GENOMIC DNA]</scope>
    <source>
        <strain evidence="10 13">FSL L7-1829</strain>
    </source>
</reference>
<dbReference type="Gene3D" id="1.10.220.70">
    <property type="entry name" value="lyase"/>
    <property type="match status" value="1"/>
</dbReference>
<name>A0A7X0W6J3_LISWE</name>
<dbReference type="GeneID" id="93234587"/>
<evidence type="ECO:0000313" key="13">
    <source>
        <dbReference type="Proteomes" id="UP000522007"/>
    </source>
</evidence>
<comment type="cofactor">
    <cofactor evidence="9">
        <name>adenosylcob(III)alamin</name>
        <dbReference type="ChEBI" id="CHEBI:18408"/>
    </cofactor>
    <text evidence="9">Binds between the large and small subunits.</text>
</comment>
<dbReference type="FunFam" id="2.30.170.30:FF:000001">
    <property type="entry name" value="Ethanolamine ammonia-lyase heavy chain"/>
    <property type="match status" value="1"/>
</dbReference>
<evidence type="ECO:0000256" key="1">
    <source>
        <dbReference type="ARBA" id="ARBA00022628"/>
    </source>
</evidence>
<dbReference type="AlphaFoldDB" id="A0A7X0W6J3"/>
<feature type="binding site" evidence="9">
    <location>
        <position position="401"/>
    </location>
    <ligand>
        <name>adenosylcob(III)alamin</name>
        <dbReference type="ChEBI" id="CHEBI:18408"/>
    </ligand>
</feature>
<reference evidence="11 12" key="1">
    <citation type="submission" date="2017-09" db="EMBL/GenBank/DDBJ databases">
        <title>Draft Genomes of 144 Listeria Monocytogenes isolates from foods.</title>
        <authorList>
            <person name="Wu C.H."/>
            <person name="Ng J."/>
            <person name="Kiang D."/>
            <person name="Chen C.-Y."/>
            <person name="Frink S."/>
            <person name="Lafrades M."/>
            <person name="Morales C."/>
            <person name="Park P."/>
            <person name="Zwick M."/>
        </authorList>
    </citation>
    <scope>NUCLEOTIDE SEQUENCE [LARGE SCALE GENOMIC DNA]</scope>
    <source>
        <strain evidence="11 12">CDPHFDLB-F14M01633.75-2</strain>
    </source>
</reference>
<dbReference type="FunFam" id="3.20.20.70:FF:000055">
    <property type="entry name" value="Ethanolamine ammonia-lyase heavy chain"/>
    <property type="match status" value="1"/>
</dbReference>
<comment type="similarity">
    <text evidence="9">Belongs to the EutB family.</text>
</comment>
<organism evidence="10 13">
    <name type="scientific">Listeria welshimeri</name>
    <dbReference type="NCBI Taxonomy" id="1643"/>
    <lineage>
        <taxon>Bacteria</taxon>
        <taxon>Bacillati</taxon>
        <taxon>Bacillota</taxon>
        <taxon>Bacilli</taxon>
        <taxon>Bacillales</taxon>
        <taxon>Listeriaceae</taxon>
        <taxon>Listeria</taxon>
    </lineage>
</organism>
<dbReference type="Pfam" id="PF06751">
    <property type="entry name" value="EutB"/>
    <property type="match status" value="1"/>
</dbReference>
<proteinExistence type="inferred from homology"/>